<dbReference type="KEGG" id="tom:BWR18_18695"/>
<evidence type="ECO:0000313" key="3">
    <source>
        <dbReference type="Proteomes" id="UP000186336"/>
    </source>
</evidence>
<keyword evidence="1" id="KW-1133">Transmembrane helix</keyword>
<feature type="transmembrane region" description="Helical" evidence="1">
    <location>
        <begin position="31"/>
        <end position="54"/>
    </location>
</feature>
<organism evidence="2 3">
    <name type="scientific">Tateyamaria omphalii</name>
    <dbReference type="NCBI Taxonomy" id="299262"/>
    <lineage>
        <taxon>Bacteria</taxon>
        <taxon>Pseudomonadati</taxon>
        <taxon>Pseudomonadota</taxon>
        <taxon>Alphaproteobacteria</taxon>
        <taxon>Rhodobacterales</taxon>
        <taxon>Roseobacteraceae</taxon>
        <taxon>Tateyamaria</taxon>
    </lineage>
</organism>
<gene>
    <name evidence="2" type="ORF">BWR18_18695</name>
</gene>
<dbReference type="Proteomes" id="UP000186336">
    <property type="component" value="Chromosome"/>
</dbReference>
<evidence type="ECO:0008006" key="4">
    <source>
        <dbReference type="Google" id="ProtNLM"/>
    </source>
</evidence>
<reference evidence="2 3" key="1">
    <citation type="submission" date="2017-01" db="EMBL/GenBank/DDBJ databases">
        <title>Complete genome of Tateyamaria omphalii DOK1-4 isolated from seawater in Dokdo.</title>
        <authorList>
            <person name="Kim J.H."/>
            <person name="Chi W.-J."/>
        </authorList>
    </citation>
    <scope>NUCLEOTIDE SEQUENCE [LARGE SCALE GENOMIC DNA]</scope>
    <source>
        <strain evidence="2 3">DOK1-4</strain>
    </source>
</reference>
<sequence>MLFTLMLMDLILGWLRKFRWFPKEGKRHKTIIHWFIALGLFLGFLGAAGSAGWLEFIPK</sequence>
<keyword evidence="3" id="KW-1185">Reference proteome</keyword>
<keyword evidence="1" id="KW-0472">Membrane</keyword>
<dbReference type="EMBL" id="CP019312">
    <property type="protein sequence ID" value="APX13480.1"/>
    <property type="molecule type" value="Genomic_DNA"/>
</dbReference>
<evidence type="ECO:0000256" key="1">
    <source>
        <dbReference type="SAM" id="Phobius"/>
    </source>
</evidence>
<proteinExistence type="predicted"/>
<dbReference type="AlphaFoldDB" id="A0A1P8MZH2"/>
<keyword evidence="1" id="KW-0812">Transmembrane</keyword>
<protein>
    <recommendedName>
        <fullName evidence="4">Cytochrome b561 domain-containing protein</fullName>
    </recommendedName>
</protein>
<name>A0A1P8MZH2_9RHOB</name>
<accession>A0A1P8MZH2</accession>
<evidence type="ECO:0000313" key="2">
    <source>
        <dbReference type="EMBL" id="APX13480.1"/>
    </source>
</evidence>